<evidence type="ECO:0000313" key="3">
    <source>
        <dbReference type="Proteomes" id="UP000039865"/>
    </source>
</evidence>
<feature type="region of interest" description="Disordered" evidence="1">
    <location>
        <begin position="329"/>
        <end position="405"/>
    </location>
</feature>
<dbReference type="OrthoDB" id="282659at2759"/>
<accession>A0A077ZS36</accession>
<protein>
    <submittedName>
        <fullName evidence="2">Uncharacterized protein</fullName>
    </submittedName>
</protein>
<reference evidence="2 3" key="1">
    <citation type="submission" date="2014-06" db="EMBL/GenBank/DDBJ databases">
        <authorList>
            <person name="Swart Estienne"/>
        </authorList>
    </citation>
    <scope>NUCLEOTIDE SEQUENCE [LARGE SCALE GENOMIC DNA]</scope>
    <source>
        <strain evidence="2 3">130c</strain>
    </source>
</reference>
<gene>
    <name evidence="2" type="primary">Contig5724.g6120</name>
    <name evidence="2" type="ORF">STYLEM_1135</name>
</gene>
<evidence type="ECO:0000313" key="2">
    <source>
        <dbReference type="EMBL" id="CDW72180.1"/>
    </source>
</evidence>
<proteinExistence type="predicted"/>
<dbReference type="EMBL" id="CCKQ01001073">
    <property type="protein sequence ID" value="CDW72180.1"/>
    <property type="molecule type" value="Genomic_DNA"/>
</dbReference>
<dbReference type="Proteomes" id="UP000039865">
    <property type="component" value="Unassembled WGS sequence"/>
</dbReference>
<name>A0A077ZS36_STYLE</name>
<feature type="compositionally biased region" description="Polar residues" evidence="1">
    <location>
        <begin position="354"/>
        <end position="364"/>
    </location>
</feature>
<keyword evidence="3" id="KW-1185">Reference proteome</keyword>
<feature type="compositionally biased region" description="Basic residues" evidence="1">
    <location>
        <begin position="388"/>
        <end position="399"/>
    </location>
</feature>
<dbReference type="InParanoid" id="A0A077ZS36"/>
<dbReference type="AlphaFoldDB" id="A0A077ZS36"/>
<evidence type="ECO:0000256" key="1">
    <source>
        <dbReference type="SAM" id="MobiDB-lite"/>
    </source>
</evidence>
<sequence>MEDQEMRSAEIQIRSQEGLDYIRAKNTTESELQEVLRGDTPIELDWQNRWLKGEEYAHILNRIDKYCEVFKLLKYSQKTHPESIYIQPENGMIYFVKGSSIGSDFGFPRLAFKKKYKWKKMNFTTDLPKKDPIVSYIVASAVKCEKFFPGSSKEGPVYRMHAVILTKRSETQKNNGNANSRKTSCINAATSSQSSGILKNEFGVSRQNVKNQSSNKWAPAQNATKYILCHVRKVNNKKDSEGDDDDAFISEIKIDNEQSHEEMDMRQINNNIRLISDDVKDENIGSIKTDFSIETRTKSHTFKFDSMKKSLTSCRKVSETSMKLRRRAMTDGQSLIQEENPDKNIENIIDDSSHNSVQDNSLTISDLKEQGSDGEDSDFIIKDTSNKTSKKRRVQKLQRKNTESNNNLIEEQQNSQIISPDMSKNNSQLNEFLSPENGRKHSAQIVQDNPDQIELQQDAQLFAHLYTLQKRQKRSESLDYTMQTLNIDDKSTNANTNNVFNFTENFSKTTMNSPPQAPLPRPIPLMNNRGLYRKTSEVIGDKDRISAFKKFDTNQNFQLGQQIQQFKSPQLNPTQFCSPFNALNSNYFEQCFTETNDNLKLKSNILQNLVHQSQIMNQSCLGNQSHFGTPNLPSIMSLSTMQSQKPPLYGQTCQIQQQNQVLTNKYGLFQAQTQNNIPDIINNINNSNVNIFNQLFSFKLPEQQQQQNQTSSNIINSQIPLLRKASMPTDFYLDQINSNMGFHQGDCLPK</sequence>
<organism evidence="2 3">
    <name type="scientific">Stylonychia lemnae</name>
    <name type="common">Ciliate</name>
    <dbReference type="NCBI Taxonomy" id="5949"/>
    <lineage>
        <taxon>Eukaryota</taxon>
        <taxon>Sar</taxon>
        <taxon>Alveolata</taxon>
        <taxon>Ciliophora</taxon>
        <taxon>Intramacronucleata</taxon>
        <taxon>Spirotrichea</taxon>
        <taxon>Stichotrichia</taxon>
        <taxon>Sporadotrichida</taxon>
        <taxon>Oxytrichidae</taxon>
        <taxon>Stylonychinae</taxon>
        <taxon>Stylonychia</taxon>
    </lineage>
</organism>